<reference evidence="2" key="1">
    <citation type="journal article" date="2011" name="PLoS Pathog.">
        <title>Comparative genomics yields insights into niche adaptation of plant vascular wilt pathogens.</title>
        <authorList>
            <person name="Klosterman S.J."/>
            <person name="Subbarao K.V."/>
            <person name="Kang S."/>
            <person name="Veronese P."/>
            <person name="Gold S.E."/>
            <person name="Thomma B.P.H.J."/>
            <person name="Chen Z."/>
            <person name="Henrissat B."/>
            <person name="Lee Y.-H."/>
            <person name="Park J."/>
            <person name="Garcia-Pedrajas M.D."/>
            <person name="Barbara D.J."/>
            <person name="Anchieta A."/>
            <person name="de Jonge R."/>
            <person name="Santhanam P."/>
            <person name="Maruthachalam K."/>
            <person name="Atallah Z."/>
            <person name="Amyotte S.G."/>
            <person name="Paz Z."/>
            <person name="Inderbitzin P."/>
            <person name="Hayes R.J."/>
            <person name="Heiman D.I."/>
            <person name="Young S."/>
            <person name="Zeng Q."/>
            <person name="Engels R."/>
            <person name="Galagan J."/>
            <person name="Cuomo C.A."/>
            <person name="Dobinson K.F."/>
            <person name="Ma L.-J."/>
        </authorList>
    </citation>
    <scope>NUCLEOTIDE SEQUENCE [LARGE SCALE GENOMIC DNA]</scope>
    <source>
        <strain evidence="2">VaMs.102 / ATCC MYA-4576 / FGSC 10136</strain>
    </source>
</reference>
<evidence type="ECO:0000313" key="1">
    <source>
        <dbReference type="EMBL" id="EEY14417.1"/>
    </source>
</evidence>
<dbReference type="EMBL" id="DS985214">
    <property type="protein sequence ID" value="EEY14417.1"/>
    <property type="molecule type" value="Genomic_DNA"/>
</dbReference>
<gene>
    <name evidence="1" type="ORF">VDBG_00525</name>
</gene>
<name>C9S6A5_VERA1</name>
<evidence type="ECO:0000313" key="2">
    <source>
        <dbReference type="Proteomes" id="UP000008698"/>
    </source>
</evidence>
<dbReference type="HOGENOM" id="CLU_2575660_0_0_1"/>
<protein>
    <submittedName>
        <fullName evidence="1">Uncharacterized protein</fullName>
    </submittedName>
</protein>
<dbReference type="GeneID" id="9529198"/>
<dbReference type="KEGG" id="val:VDBG_00525"/>
<dbReference type="RefSeq" id="XP_003008843.1">
    <property type="nucleotide sequence ID" value="XM_003008797.1"/>
</dbReference>
<dbReference type="AlphaFoldDB" id="C9S6A5"/>
<accession>C9S6A5</accession>
<organism evidence="2">
    <name type="scientific">Verticillium alfalfae (strain VaMs.102 / ATCC MYA-4576 / FGSC 10136)</name>
    <name type="common">Verticillium wilt of alfalfa</name>
    <name type="synonym">Verticillium albo-atrum</name>
    <dbReference type="NCBI Taxonomy" id="526221"/>
    <lineage>
        <taxon>Eukaryota</taxon>
        <taxon>Fungi</taxon>
        <taxon>Dikarya</taxon>
        <taxon>Ascomycota</taxon>
        <taxon>Pezizomycotina</taxon>
        <taxon>Sordariomycetes</taxon>
        <taxon>Hypocreomycetidae</taxon>
        <taxon>Glomerellales</taxon>
        <taxon>Plectosphaerellaceae</taxon>
        <taxon>Verticillium</taxon>
    </lineage>
</organism>
<dbReference type="Proteomes" id="UP000008698">
    <property type="component" value="Unassembled WGS sequence"/>
</dbReference>
<proteinExistence type="predicted"/>
<sequence>MAAIPERSRTLGGERVAQLFGGLGKRIGCERYTRRFASARAATGILIRGQQRALWFTKRRGDDEWYRSSTGCNLLPRTGKD</sequence>
<keyword evidence="2" id="KW-1185">Reference proteome</keyword>